<evidence type="ECO:0000256" key="6">
    <source>
        <dbReference type="SAM" id="Phobius"/>
    </source>
</evidence>
<feature type="transmembrane region" description="Helical" evidence="6">
    <location>
        <begin position="379"/>
        <end position="400"/>
    </location>
</feature>
<dbReference type="GO" id="GO:0016020">
    <property type="term" value="C:membrane"/>
    <property type="evidence" value="ECO:0007669"/>
    <property type="project" value="UniProtKB-SubCell"/>
</dbReference>
<protein>
    <recommendedName>
        <fullName evidence="9">RING-type E3 ubiquitin transferase</fullName>
    </recommendedName>
</protein>
<evidence type="ECO:0000256" key="2">
    <source>
        <dbReference type="ARBA" id="ARBA00008854"/>
    </source>
</evidence>
<sequence>MNNVVKGGLLLLLAVAAIGLGLLVTRIGFNTIQEMRQLERVPATKVAAALAGEVNITARAEVDQPLLSSRYSRTPSIYYRYLKEEEKRDSDGKTSWSTVIDVAEAVDFWLVDDSGRVRVQAGSDVRGIDWSVTRSLRQHSGKYRHTEWRVEPGNTLFVFGFARQAPVGQVRGAPGELSVGFSTPGHYSPIISTFGLAHESAGMGNYGLLALWGGLALVSLGVFGGICALRIHRLLVYLSILTLVLTLVLVQLALTMMRQDLTNGLERYQRQAAAATTLLERQLRAGGLSWQGWADAGDFTGPAYAALPPAERLRLREVRLNLAAAHQRLLQHLQATPEKWLVPLWDITAPPAPAALPAADRDELARRAAAYLPTRLSGALLWLAFGGGLLAAVVLTGYGFRQVRYKRLIENIPTSKTLGVSCGLAEVKGKVVLPPDGTPLQAPLSGADCTWYDYKVEEKRGSGKNSRWVTLEERTEQRRFHCRDDEGRVGIDPKGADIISRHRVVRREGRLRYRENSLRLADALYAIGFADIDRQRPDTLVLKAGAAHEPFILSNYDEATVMLRKARWGMFSLNMAFVGLLLALLMGFGYSGSFAATDFLAAALVAPGYMLLLMLILHYNDLIYLRERAQRNLANIQVSLRKRKNLVPNLEKLCRRYLAHERGLTEMLTRMRTAHGSSLDDPGQMPLFLSVLHSIGEQFKATLEDYPALQGNKIVGKLLASITRLENELSLLRAGYNDAVELYNARIASFPDLAFARPFQFTALPFLHDISPAGG</sequence>
<dbReference type="InterPro" id="IPR007156">
    <property type="entry name" value="MamQ_LemA"/>
</dbReference>
<evidence type="ECO:0000256" key="3">
    <source>
        <dbReference type="ARBA" id="ARBA00022692"/>
    </source>
</evidence>
<dbReference type="Proteomes" id="UP000319732">
    <property type="component" value="Unassembled WGS sequence"/>
</dbReference>
<feature type="transmembrane region" description="Helical" evidence="6">
    <location>
        <begin position="234"/>
        <end position="254"/>
    </location>
</feature>
<dbReference type="EMBL" id="VHSG01000032">
    <property type="protein sequence ID" value="TQV67997.1"/>
    <property type="molecule type" value="Genomic_DNA"/>
</dbReference>
<evidence type="ECO:0000313" key="8">
    <source>
        <dbReference type="Proteomes" id="UP000319732"/>
    </source>
</evidence>
<organism evidence="7 8">
    <name type="scientific">Exilibacterium tricleocarpae</name>
    <dbReference type="NCBI Taxonomy" id="2591008"/>
    <lineage>
        <taxon>Bacteria</taxon>
        <taxon>Pseudomonadati</taxon>
        <taxon>Pseudomonadota</taxon>
        <taxon>Gammaproteobacteria</taxon>
        <taxon>Cellvibrionales</taxon>
        <taxon>Cellvibrionaceae</taxon>
        <taxon>Exilibacterium</taxon>
    </lineage>
</organism>
<gene>
    <name evidence="7" type="ORF">FKG94_24495</name>
</gene>
<dbReference type="OrthoDB" id="9804152at2"/>
<evidence type="ECO:0000313" key="7">
    <source>
        <dbReference type="EMBL" id="TQV67997.1"/>
    </source>
</evidence>
<dbReference type="SUPFAM" id="SSF140478">
    <property type="entry name" value="LemA-like"/>
    <property type="match status" value="1"/>
</dbReference>
<evidence type="ECO:0000256" key="1">
    <source>
        <dbReference type="ARBA" id="ARBA00004167"/>
    </source>
</evidence>
<dbReference type="AlphaFoldDB" id="A0A545SSS6"/>
<name>A0A545SSS6_9GAMM</name>
<feature type="transmembrane region" description="Helical" evidence="6">
    <location>
        <begin position="599"/>
        <end position="619"/>
    </location>
</feature>
<evidence type="ECO:0000256" key="4">
    <source>
        <dbReference type="ARBA" id="ARBA00022989"/>
    </source>
</evidence>
<accession>A0A545SSS6</accession>
<reference evidence="7 8" key="1">
    <citation type="submission" date="2019-06" db="EMBL/GenBank/DDBJ databases">
        <title>Whole genome sequence for Cellvibrionaceae sp. R142.</title>
        <authorList>
            <person name="Wang G."/>
        </authorList>
    </citation>
    <scope>NUCLEOTIDE SEQUENCE [LARGE SCALE GENOMIC DNA]</scope>
    <source>
        <strain evidence="7 8">R142</strain>
    </source>
</reference>
<dbReference type="Gene3D" id="1.20.1440.20">
    <property type="entry name" value="LemA-like domain"/>
    <property type="match status" value="1"/>
</dbReference>
<keyword evidence="3 6" id="KW-0812">Transmembrane</keyword>
<comment type="similarity">
    <text evidence="2">Belongs to the LemA family.</text>
</comment>
<feature type="transmembrane region" description="Helical" evidence="6">
    <location>
        <begin position="571"/>
        <end position="593"/>
    </location>
</feature>
<dbReference type="PANTHER" id="PTHR34478">
    <property type="entry name" value="PROTEIN LEMA"/>
    <property type="match status" value="1"/>
</dbReference>
<evidence type="ECO:0000256" key="5">
    <source>
        <dbReference type="ARBA" id="ARBA00023136"/>
    </source>
</evidence>
<proteinExistence type="inferred from homology"/>
<keyword evidence="5 6" id="KW-0472">Membrane</keyword>
<comment type="subcellular location">
    <subcellularLocation>
        <location evidence="1">Membrane</location>
        <topology evidence="1">Single-pass membrane protein</topology>
    </subcellularLocation>
</comment>
<dbReference type="RefSeq" id="WP_142929591.1">
    <property type="nucleotide sequence ID" value="NZ_ML660108.1"/>
</dbReference>
<dbReference type="InterPro" id="IPR023353">
    <property type="entry name" value="LemA-like_dom_sf"/>
</dbReference>
<keyword evidence="4 6" id="KW-1133">Transmembrane helix</keyword>
<evidence type="ECO:0008006" key="9">
    <source>
        <dbReference type="Google" id="ProtNLM"/>
    </source>
</evidence>
<keyword evidence="8" id="KW-1185">Reference proteome</keyword>
<dbReference type="PANTHER" id="PTHR34478:SF2">
    <property type="entry name" value="MEMBRANE PROTEIN"/>
    <property type="match status" value="1"/>
</dbReference>
<feature type="transmembrane region" description="Helical" evidence="6">
    <location>
        <begin position="206"/>
        <end position="227"/>
    </location>
</feature>
<dbReference type="Pfam" id="PF04011">
    <property type="entry name" value="LemA"/>
    <property type="match status" value="1"/>
</dbReference>
<comment type="caution">
    <text evidence="7">The sequence shown here is derived from an EMBL/GenBank/DDBJ whole genome shotgun (WGS) entry which is preliminary data.</text>
</comment>